<keyword evidence="3" id="KW-1185">Reference proteome</keyword>
<accession>A0ABR6YUJ7</accession>
<sequence>MTNVTLITPDSVSVKKTATPEQLQNEFDYFQAQNFLKALLIKGMLSVDEFMQITFLNREAFSPALAEIMQKTVDINQIQR</sequence>
<dbReference type="Pfam" id="PF20612">
    <property type="entry name" value="SHOCT_2"/>
    <property type="match status" value="1"/>
</dbReference>
<dbReference type="RefSeq" id="WP_186893468.1">
    <property type="nucleotide sequence ID" value="NZ_WJBE01000003.1"/>
</dbReference>
<feature type="domain" description="SHOCT-like" evidence="1">
    <location>
        <begin position="19"/>
        <end position="69"/>
    </location>
</feature>
<protein>
    <recommendedName>
        <fullName evidence="1">SHOCT-like domain-containing protein</fullName>
    </recommendedName>
</protein>
<organism evidence="2 3">
    <name type="scientific">Acetobacterium malicum</name>
    <dbReference type="NCBI Taxonomy" id="52692"/>
    <lineage>
        <taxon>Bacteria</taxon>
        <taxon>Bacillati</taxon>
        <taxon>Bacillota</taxon>
        <taxon>Clostridia</taxon>
        <taxon>Eubacteriales</taxon>
        <taxon>Eubacteriaceae</taxon>
        <taxon>Acetobacterium</taxon>
    </lineage>
</organism>
<evidence type="ECO:0000313" key="2">
    <source>
        <dbReference type="EMBL" id="MBC3898865.1"/>
    </source>
</evidence>
<evidence type="ECO:0000313" key="3">
    <source>
        <dbReference type="Proteomes" id="UP000622405"/>
    </source>
</evidence>
<name>A0ABR6YUJ7_9FIRM</name>
<proteinExistence type="predicted"/>
<dbReference type="InterPro" id="IPR046749">
    <property type="entry name" value="SHOCT_2"/>
</dbReference>
<dbReference type="Proteomes" id="UP000622405">
    <property type="component" value="Unassembled WGS sequence"/>
</dbReference>
<comment type="caution">
    <text evidence="2">The sequence shown here is derived from an EMBL/GenBank/DDBJ whole genome shotgun (WGS) entry which is preliminary data.</text>
</comment>
<gene>
    <name evidence="2" type="ORF">GH811_04460</name>
</gene>
<evidence type="ECO:0000259" key="1">
    <source>
        <dbReference type="Pfam" id="PF20612"/>
    </source>
</evidence>
<reference evidence="2 3" key="1">
    <citation type="journal article" date="2020" name="mSystems">
        <title>Defining Genomic and Predicted Metabolic Features of the Acetobacterium Genus.</title>
        <authorList>
            <person name="Ross D.E."/>
            <person name="Marshall C.W."/>
            <person name="Gulliver D."/>
            <person name="May H.D."/>
            <person name="Norman R.S."/>
        </authorList>
    </citation>
    <scope>NUCLEOTIDE SEQUENCE [LARGE SCALE GENOMIC DNA]</scope>
    <source>
        <strain evidence="2 3">DSM 4132</strain>
    </source>
</reference>
<dbReference type="EMBL" id="WJBE01000003">
    <property type="protein sequence ID" value="MBC3898865.1"/>
    <property type="molecule type" value="Genomic_DNA"/>
</dbReference>